<dbReference type="InterPro" id="IPR052528">
    <property type="entry name" value="Sugar_transport-like"/>
</dbReference>
<dbReference type="SUPFAM" id="SSF103473">
    <property type="entry name" value="MFS general substrate transporter"/>
    <property type="match status" value="1"/>
</dbReference>
<dbReference type="Pfam" id="PF07690">
    <property type="entry name" value="MFS_1"/>
    <property type="match status" value="1"/>
</dbReference>
<dbReference type="PANTHER" id="PTHR23526">
    <property type="entry name" value="INTEGRAL MEMBRANE TRANSPORT PROTEIN-RELATED"/>
    <property type="match status" value="1"/>
</dbReference>
<proteinExistence type="predicted"/>
<protein>
    <recommendedName>
        <fullName evidence="5">MFS transporter</fullName>
    </recommendedName>
</protein>
<feature type="transmembrane region" description="Helical" evidence="2">
    <location>
        <begin position="85"/>
        <end position="104"/>
    </location>
</feature>
<keyword evidence="4" id="KW-1185">Reference proteome</keyword>
<dbReference type="PANTHER" id="PTHR23526:SF2">
    <property type="entry name" value="MAJOR FACILITATOR SUPERFAMILY (MFS) PROFILE DOMAIN-CONTAINING PROTEIN"/>
    <property type="match status" value="1"/>
</dbReference>
<dbReference type="Proteomes" id="UP000789833">
    <property type="component" value="Unassembled WGS sequence"/>
</dbReference>
<feature type="transmembrane region" description="Helical" evidence="2">
    <location>
        <begin position="257"/>
        <end position="277"/>
    </location>
</feature>
<dbReference type="InterPro" id="IPR011701">
    <property type="entry name" value="MFS"/>
</dbReference>
<name>A0ABM8YMI5_9BACI</name>
<organism evidence="3 4">
    <name type="scientific">Sutcliffiella rhizosphaerae</name>
    <dbReference type="NCBI Taxonomy" id="2880967"/>
    <lineage>
        <taxon>Bacteria</taxon>
        <taxon>Bacillati</taxon>
        <taxon>Bacillota</taxon>
        <taxon>Bacilli</taxon>
        <taxon>Bacillales</taxon>
        <taxon>Bacillaceae</taxon>
        <taxon>Sutcliffiella</taxon>
    </lineage>
</organism>
<feature type="transmembrane region" description="Helical" evidence="2">
    <location>
        <begin position="21"/>
        <end position="46"/>
    </location>
</feature>
<gene>
    <name evidence="3" type="ORF">BACCIP111883_01725</name>
</gene>
<feature type="transmembrane region" description="Helical" evidence="2">
    <location>
        <begin position="146"/>
        <end position="168"/>
    </location>
</feature>
<dbReference type="RefSeq" id="WP_230500862.1">
    <property type="nucleotide sequence ID" value="NZ_CAKJTJ010000007.1"/>
</dbReference>
<feature type="transmembrane region" description="Helical" evidence="2">
    <location>
        <begin position="174"/>
        <end position="196"/>
    </location>
</feature>
<reference evidence="3 4" key="1">
    <citation type="submission" date="2021-10" db="EMBL/GenBank/DDBJ databases">
        <authorList>
            <person name="Criscuolo A."/>
        </authorList>
    </citation>
    <scope>NUCLEOTIDE SEQUENCE [LARGE SCALE GENOMIC DNA]</scope>
    <source>
        <strain evidence="4">CIP 111883</strain>
    </source>
</reference>
<keyword evidence="2" id="KW-0472">Membrane</keyword>
<evidence type="ECO:0000313" key="3">
    <source>
        <dbReference type="EMBL" id="CAG9620953.1"/>
    </source>
</evidence>
<comment type="subcellular location">
    <subcellularLocation>
        <location evidence="1">Cell membrane</location>
        <topology evidence="1">Multi-pass membrane protein</topology>
    </subcellularLocation>
</comment>
<feature type="transmembrane region" description="Helical" evidence="2">
    <location>
        <begin position="223"/>
        <end position="245"/>
    </location>
</feature>
<evidence type="ECO:0000256" key="1">
    <source>
        <dbReference type="ARBA" id="ARBA00004651"/>
    </source>
</evidence>
<feature type="transmembrane region" description="Helical" evidence="2">
    <location>
        <begin position="52"/>
        <end position="73"/>
    </location>
</feature>
<evidence type="ECO:0008006" key="5">
    <source>
        <dbReference type="Google" id="ProtNLM"/>
    </source>
</evidence>
<feature type="transmembrane region" description="Helical" evidence="2">
    <location>
        <begin position="289"/>
        <end position="316"/>
    </location>
</feature>
<comment type="caution">
    <text evidence="3">The sequence shown here is derived from an EMBL/GenBank/DDBJ whole genome shotgun (WGS) entry which is preliminary data.</text>
</comment>
<dbReference type="EMBL" id="CAKJTJ010000007">
    <property type="protein sequence ID" value="CAG9620953.1"/>
    <property type="molecule type" value="Genomic_DNA"/>
</dbReference>
<feature type="transmembrane region" description="Helical" evidence="2">
    <location>
        <begin position="110"/>
        <end position="134"/>
    </location>
</feature>
<keyword evidence="2" id="KW-0812">Transmembrane</keyword>
<dbReference type="InterPro" id="IPR036259">
    <property type="entry name" value="MFS_trans_sf"/>
</dbReference>
<sequence>MNINLKMFKVPKEKRFSEQAVITLVNQSVFQFGNSLSIIFINLYLWRLTNSLLINGLFNLIAILTQGIMTLFLGKMAKQRDRLTMYRYGIFLTAFFYLCIVLTKELMVEYFYLFALLKGISQAAYWIGYFTLVYDVSNNANRHRYFGWNQITMSGANLIGPALAGFVISMYSELSGYIIVFSLAFLMFLVAAMGSLRMNKESTHHKTYYMKFLPAILKKRPSFALVLFGWFIIGFPQGVLMYIPHILLYDIFPNESFVGYMNVLFLTLSIVASYVIARFARLDATKTYLFLAAFGMTFSTLFLMWDISVWTVVLFMSFGSLFKPLQANTYAVHYYKWLDYIPLRENFRVESVVLRESIINIGRGLGIVIFMMFSTEINKDTIPWIILFLMGVQMLIPWLAKEK</sequence>
<accession>A0ABM8YMI5</accession>
<dbReference type="Gene3D" id="1.20.1250.20">
    <property type="entry name" value="MFS general substrate transporter like domains"/>
    <property type="match status" value="1"/>
</dbReference>
<evidence type="ECO:0000313" key="4">
    <source>
        <dbReference type="Proteomes" id="UP000789833"/>
    </source>
</evidence>
<evidence type="ECO:0000256" key="2">
    <source>
        <dbReference type="SAM" id="Phobius"/>
    </source>
</evidence>
<feature type="transmembrane region" description="Helical" evidence="2">
    <location>
        <begin position="381"/>
        <end position="400"/>
    </location>
</feature>
<keyword evidence="2" id="KW-1133">Transmembrane helix</keyword>